<evidence type="ECO:0000259" key="2">
    <source>
        <dbReference type="PROSITE" id="PS50106"/>
    </source>
</evidence>
<proteinExistence type="predicted"/>
<dbReference type="InterPro" id="IPR036034">
    <property type="entry name" value="PDZ_sf"/>
</dbReference>
<comment type="caution">
    <text evidence="3">The sequence shown here is derived from an EMBL/GenBank/DDBJ whole genome shotgun (WGS) entry which is preliminary data.</text>
</comment>
<reference evidence="4" key="1">
    <citation type="journal article" date="2015" name="PLoS Genet.">
        <title>Genome Sequence and Transcriptome Analyses of Chrysochromulina tobin: Metabolic Tools for Enhanced Algal Fitness in the Prominent Order Prymnesiales (Haptophyceae).</title>
        <authorList>
            <person name="Hovde B.T."/>
            <person name="Deodato C.R."/>
            <person name="Hunsperger H.M."/>
            <person name="Ryken S.A."/>
            <person name="Yost W."/>
            <person name="Jha R.K."/>
            <person name="Patterson J."/>
            <person name="Monnat R.J. Jr."/>
            <person name="Barlow S.B."/>
            <person name="Starkenburg S.R."/>
            <person name="Cattolico R.A."/>
        </authorList>
    </citation>
    <scope>NUCLEOTIDE SEQUENCE</scope>
    <source>
        <strain evidence="4">CCMP291</strain>
    </source>
</reference>
<feature type="region of interest" description="Disordered" evidence="1">
    <location>
        <begin position="1"/>
        <end position="41"/>
    </location>
</feature>
<protein>
    <recommendedName>
        <fullName evidence="2">PDZ domain-containing protein</fullName>
    </recommendedName>
</protein>
<dbReference type="Gene3D" id="2.30.42.10">
    <property type="match status" value="1"/>
</dbReference>
<keyword evidence="4" id="KW-1185">Reference proteome</keyword>
<feature type="domain" description="PDZ" evidence="2">
    <location>
        <begin position="340"/>
        <end position="403"/>
    </location>
</feature>
<dbReference type="SUPFAM" id="SSF50156">
    <property type="entry name" value="PDZ domain-like"/>
    <property type="match status" value="1"/>
</dbReference>
<organism evidence="3 4">
    <name type="scientific">Chrysochromulina tobinii</name>
    <dbReference type="NCBI Taxonomy" id="1460289"/>
    <lineage>
        <taxon>Eukaryota</taxon>
        <taxon>Haptista</taxon>
        <taxon>Haptophyta</taxon>
        <taxon>Prymnesiophyceae</taxon>
        <taxon>Prymnesiales</taxon>
        <taxon>Chrysochromulinaceae</taxon>
        <taxon>Chrysochromulina</taxon>
    </lineage>
</organism>
<dbReference type="EMBL" id="JWZX01001429">
    <property type="protein sequence ID" value="KOO33775.1"/>
    <property type="molecule type" value="Genomic_DNA"/>
</dbReference>
<accession>A0A0M0K4M6</accession>
<feature type="compositionally biased region" description="Acidic residues" evidence="1">
    <location>
        <begin position="1"/>
        <end position="12"/>
    </location>
</feature>
<gene>
    <name evidence="3" type="ORF">Ctob_013158</name>
</gene>
<dbReference type="InterPro" id="IPR001478">
    <property type="entry name" value="PDZ"/>
</dbReference>
<name>A0A0M0K4M6_9EUKA</name>
<dbReference type="PROSITE" id="PS50106">
    <property type="entry name" value="PDZ"/>
    <property type="match status" value="1"/>
</dbReference>
<dbReference type="Pfam" id="PF17820">
    <property type="entry name" value="PDZ_6"/>
    <property type="match status" value="1"/>
</dbReference>
<evidence type="ECO:0000256" key="1">
    <source>
        <dbReference type="SAM" id="MobiDB-lite"/>
    </source>
</evidence>
<dbReference type="InterPro" id="IPR041489">
    <property type="entry name" value="PDZ_6"/>
</dbReference>
<dbReference type="AlphaFoldDB" id="A0A0M0K4M6"/>
<sequence>MAADEVDTDEELAASLKRPAADDAIAATVDTDDELSHKAAPPPEGTKVWCLWGRYEPARLMTVMQAFYQVRFDDDSGERWATASELVLPDMPVAQRSLQPGTTVLRPVDESGPTAALLQGTLVRRVPGSAAGISGASSSEEHWVVRADDAAKTRSTHAASALRLPVIHGNVLGSGQRLRVGERVLALRGVWRAGLLEGSPSRARGRCVKLDATPTDPSVRKVWVSGGQLALDEAADPAGLLQGSRVLALDARGVPTEVSLQSVDLEKEIATCVDESGEARDVALAQLRTRLDTSFRVLVASGGFQRAKLHDFTPDGMYAVKLASGSVRWLSGCEIVSPRELELPPAERNEPLPPGTMPNGQGFGFVLDASSRIVELRPGSAADEAGLCVGDRVLRVDGETFDVAVARPMLAWHARSEGAHGGAFQSSFLERPDGAGFVAKFDSGTEAKLGLSELRERWTLPLRIVGLHGNYLPCKVLEALGGLLRVEFSADQSVRWALPEQLLAEEPVRADLAVGSHVAVERRGGMDADPHYERASLYKFGKGGDVEIVREGENVREVVPLAALRRTRLPSEMQGLVEGATAFAMHGVWRYGLVGGIMDDLGGLDGRVAAHVFDDAGKVIPTTLSKRDWATLDSDGGTMLAKLKRGAPIVMACDDGSFIEALLVKLPDAAGLLSVMLADGVAKQPHISTVRARVGEGHPYEYVAREAATRGERFEGFQRRARGWVARRRAEHKRREREMARAAAYAAWQAARAAAAKVIQGRPRSYSASHVDGLCAGQAAWAIEPRPDVP</sequence>
<evidence type="ECO:0000313" key="4">
    <source>
        <dbReference type="Proteomes" id="UP000037460"/>
    </source>
</evidence>
<evidence type="ECO:0000313" key="3">
    <source>
        <dbReference type="EMBL" id="KOO33775.1"/>
    </source>
</evidence>
<dbReference type="Proteomes" id="UP000037460">
    <property type="component" value="Unassembled WGS sequence"/>
</dbReference>